<dbReference type="AlphaFoldDB" id="A0A1G7GQ04"/>
<dbReference type="PANTHER" id="PTHR38138">
    <property type="entry name" value="VNG6441H"/>
    <property type="match status" value="1"/>
</dbReference>
<keyword evidence="3" id="KW-1185">Reference proteome</keyword>
<sequence>MSTRALSSVVGVVLLLAVVVLTAAAVGVTALGAAPPDDGPTRAAFELQADASADRLTLLHRGGDTVAVSALQVRVRIDGRPLAHQPPVPFFAATGFESGPTGPFNTAADGDWQAGERASVRLAGTNDPEIAPGSQVTVDLYLDGHKLAELAATA</sequence>
<dbReference type="EMBL" id="FNBK01000002">
    <property type="protein sequence ID" value="SDE90069.1"/>
    <property type="molecule type" value="Genomic_DNA"/>
</dbReference>
<dbReference type="NCBIfam" id="TIGR02537">
    <property type="entry name" value="arch_flag_Nterm"/>
    <property type="match status" value="1"/>
</dbReference>
<evidence type="ECO:0000313" key="2">
    <source>
        <dbReference type="EMBL" id="SDE90069.1"/>
    </source>
</evidence>
<name>A0A1G7GQ04_9EURY</name>
<evidence type="ECO:0000313" key="3">
    <source>
        <dbReference type="Proteomes" id="UP000199076"/>
    </source>
</evidence>
<dbReference type="STRING" id="660518.SAMN05216218_102132"/>
<accession>A0A1G7GQ04</accession>
<dbReference type="InterPro" id="IPR013373">
    <property type="entry name" value="Flagellin/pilin_N_arc"/>
</dbReference>
<dbReference type="RefSeq" id="WP_092687866.1">
    <property type="nucleotide sequence ID" value="NZ_FNBK01000002.1"/>
</dbReference>
<protein>
    <recommendedName>
        <fullName evidence="1">Archaeal Type IV pilin N-terminal domain-containing protein</fullName>
    </recommendedName>
</protein>
<dbReference type="OrthoDB" id="201989at2157"/>
<dbReference type="Pfam" id="PF07790">
    <property type="entry name" value="Pilin_N"/>
    <property type="match status" value="1"/>
</dbReference>
<feature type="domain" description="Archaeal Type IV pilin N-terminal" evidence="1">
    <location>
        <begin position="4"/>
        <end position="78"/>
    </location>
</feature>
<dbReference type="PANTHER" id="PTHR38138:SF1">
    <property type="entry name" value="ARCHAEAL TYPE IV PILIN N-TERMINAL DOMAIN-CONTAINING PROTEIN"/>
    <property type="match status" value="1"/>
</dbReference>
<dbReference type="Proteomes" id="UP000199076">
    <property type="component" value="Unassembled WGS sequence"/>
</dbReference>
<proteinExistence type="predicted"/>
<evidence type="ECO:0000259" key="1">
    <source>
        <dbReference type="Pfam" id="PF07790"/>
    </source>
</evidence>
<organism evidence="2 3">
    <name type="scientific">Halorientalis regularis</name>
    <dbReference type="NCBI Taxonomy" id="660518"/>
    <lineage>
        <taxon>Archaea</taxon>
        <taxon>Methanobacteriati</taxon>
        <taxon>Methanobacteriota</taxon>
        <taxon>Stenosarchaea group</taxon>
        <taxon>Halobacteria</taxon>
        <taxon>Halobacteriales</taxon>
        <taxon>Haloarculaceae</taxon>
        <taxon>Halorientalis</taxon>
    </lineage>
</organism>
<reference evidence="3" key="1">
    <citation type="submission" date="2016-10" db="EMBL/GenBank/DDBJ databases">
        <authorList>
            <person name="Varghese N."/>
            <person name="Submissions S."/>
        </authorList>
    </citation>
    <scope>NUCLEOTIDE SEQUENCE [LARGE SCALE GENOMIC DNA]</scope>
    <source>
        <strain evidence="3">IBRC-M 10760</strain>
    </source>
</reference>
<dbReference type="InterPro" id="IPR012859">
    <property type="entry name" value="Pilin_N_archaeal"/>
</dbReference>
<gene>
    <name evidence="2" type="ORF">SAMN05216218_102132</name>
</gene>